<dbReference type="AlphaFoldDB" id="A0A917WQC2"/>
<keyword evidence="3" id="KW-1185">Reference proteome</keyword>
<evidence type="ECO:0000313" key="2">
    <source>
        <dbReference type="EMBL" id="GGM21182.1"/>
    </source>
</evidence>
<feature type="transmembrane region" description="Helical" evidence="1">
    <location>
        <begin position="44"/>
        <end position="70"/>
    </location>
</feature>
<feature type="transmembrane region" description="Helical" evidence="1">
    <location>
        <begin position="374"/>
        <end position="394"/>
    </location>
</feature>
<evidence type="ECO:0000256" key="1">
    <source>
        <dbReference type="SAM" id="Phobius"/>
    </source>
</evidence>
<dbReference type="Proteomes" id="UP000642070">
    <property type="component" value="Unassembled WGS sequence"/>
</dbReference>
<feature type="transmembrane region" description="Helical" evidence="1">
    <location>
        <begin position="82"/>
        <end position="101"/>
    </location>
</feature>
<reference evidence="2" key="2">
    <citation type="submission" date="2020-09" db="EMBL/GenBank/DDBJ databases">
        <authorList>
            <person name="Sun Q."/>
            <person name="Ohkuma M."/>
        </authorList>
    </citation>
    <scope>NUCLEOTIDE SEQUENCE</scope>
    <source>
        <strain evidence="2">JCM 19831</strain>
    </source>
</reference>
<feature type="transmembrane region" description="Helical" evidence="1">
    <location>
        <begin position="406"/>
        <end position="427"/>
    </location>
</feature>
<feature type="transmembrane region" description="Helical" evidence="1">
    <location>
        <begin position="220"/>
        <end position="239"/>
    </location>
</feature>
<proteinExistence type="predicted"/>
<keyword evidence="1" id="KW-0812">Transmembrane</keyword>
<organism evidence="2 3">
    <name type="scientific">Dactylosporangium sucinum</name>
    <dbReference type="NCBI Taxonomy" id="1424081"/>
    <lineage>
        <taxon>Bacteria</taxon>
        <taxon>Bacillati</taxon>
        <taxon>Actinomycetota</taxon>
        <taxon>Actinomycetes</taxon>
        <taxon>Micromonosporales</taxon>
        <taxon>Micromonosporaceae</taxon>
        <taxon>Dactylosporangium</taxon>
    </lineage>
</organism>
<feature type="transmembrane region" description="Helical" evidence="1">
    <location>
        <begin position="287"/>
        <end position="307"/>
    </location>
</feature>
<dbReference type="EMBL" id="BMPI01000009">
    <property type="protein sequence ID" value="GGM21182.1"/>
    <property type="molecule type" value="Genomic_DNA"/>
</dbReference>
<protein>
    <submittedName>
        <fullName evidence="2">Uncharacterized protein</fullName>
    </submittedName>
</protein>
<reference evidence="2" key="1">
    <citation type="journal article" date="2014" name="Int. J. Syst. Evol. Microbiol.">
        <title>Complete genome sequence of Corynebacterium casei LMG S-19264T (=DSM 44701T), isolated from a smear-ripened cheese.</title>
        <authorList>
            <consortium name="US DOE Joint Genome Institute (JGI-PGF)"/>
            <person name="Walter F."/>
            <person name="Albersmeier A."/>
            <person name="Kalinowski J."/>
            <person name="Ruckert C."/>
        </authorList>
    </citation>
    <scope>NUCLEOTIDE SEQUENCE</scope>
    <source>
        <strain evidence="2">JCM 19831</strain>
    </source>
</reference>
<accession>A0A917WQC2</accession>
<feature type="transmembrane region" description="Helical" evidence="1">
    <location>
        <begin position="194"/>
        <end position="214"/>
    </location>
</feature>
<evidence type="ECO:0000313" key="3">
    <source>
        <dbReference type="Proteomes" id="UP000642070"/>
    </source>
</evidence>
<comment type="caution">
    <text evidence="2">The sequence shown here is derived from an EMBL/GenBank/DDBJ whole genome shotgun (WGS) entry which is preliminary data.</text>
</comment>
<feature type="transmembrane region" description="Helical" evidence="1">
    <location>
        <begin position="163"/>
        <end position="182"/>
    </location>
</feature>
<feature type="transmembrane region" description="Helical" evidence="1">
    <location>
        <begin position="346"/>
        <end position="362"/>
    </location>
</feature>
<gene>
    <name evidence="2" type="ORF">GCM10007977_022830</name>
</gene>
<name>A0A917WQC2_9ACTN</name>
<keyword evidence="1" id="KW-0472">Membrane</keyword>
<sequence>MSSLLGVALLAAAGLPLAFALTRALPLALVFAPLAGAAVATAAVVLMIVVGGPMLLWMMPVLLLTGYLAWRLRTLPRLAHSSWRDALLLTVPLVPPFLPFLQQPASWDAHLIWWLHAGYFTHGGGFARDAIGSQALAFSHQDYPPLASAAVALVWLVLDTRDFYPAAIATGAVTAAATAAVVHAVRSVTANGSALLSWVVAVAVGYSAFSPLWLVPTAGFSDAMCATAFAAGAVLLLLAREPFGRMLPMTLLLLSCAALMKNEGLSLVLALAVVGTAKHRRTIRRVGWVWLPVAVAAAWSVIARVFGARTDVLAGPRLGELLHGDPGTVGRFPLVFATMAGRVDQIVVFAVAAALLGLLLLRDRRRAFGLPSDLWLWAVAALYWVVITVIYLITPMSLQWHLDTSVDRVVIAFVVLACASAACWAVTAWGRPTTAESHASVAPASPVNTALEQR</sequence>
<dbReference type="RefSeq" id="WP_190249743.1">
    <property type="nucleotide sequence ID" value="NZ_BMPI01000009.1"/>
</dbReference>
<keyword evidence="1" id="KW-1133">Transmembrane helix</keyword>